<comment type="caution">
    <text evidence="1">The sequence shown here is derived from an EMBL/GenBank/DDBJ whole genome shotgun (WGS) entry which is preliminary data.</text>
</comment>
<dbReference type="VEuPathDB" id="TriTrypDB:TCDM_08417"/>
<gene>
    <name evidence="1" type="ORF">TCDM_08417</name>
</gene>
<dbReference type="Proteomes" id="UP000017861">
    <property type="component" value="Unassembled WGS sequence"/>
</dbReference>
<name>V5B7V7_TRYCR</name>
<evidence type="ECO:0000313" key="1">
    <source>
        <dbReference type="EMBL" id="ESS63704.1"/>
    </source>
</evidence>
<evidence type="ECO:0000313" key="2">
    <source>
        <dbReference type="Proteomes" id="UP000017861"/>
    </source>
</evidence>
<dbReference type="AlphaFoldDB" id="V5B7V7"/>
<sequence>MTVGAPVHTFPTNYCRFESSPRRFLRVCPYKLFSSGIRSSSRHRHVRWCISGITVTQPQSTMTRTGLPQLSAPLIKIRLVVVLLGKPSKKSWQAHGRCCHCFGGE</sequence>
<organism evidence="1 2">
    <name type="scientific">Trypanosoma cruzi Dm28c</name>
    <dbReference type="NCBI Taxonomy" id="1416333"/>
    <lineage>
        <taxon>Eukaryota</taxon>
        <taxon>Discoba</taxon>
        <taxon>Euglenozoa</taxon>
        <taxon>Kinetoplastea</taxon>
        <taxon>Metakinetoplastina</taxon>
        <taxon>Trypanosomatida</taxon>
        <taxon>Trypanosomatidae</taxon>
        <taxon>Trypanosoma</taxon>
        <taxon>Schizotrypanum</taxon>
    </lineage>
</organism>
<proteinExistence type="predicted"/>
<dbReference type="EMBL" id="AYLP01000116">
    <property type="protein sequence ID" value="ESS63704.1"/>
    <property type="molecule type" value="Genomic_DNA"/>
</dbReference>
<reference evidence="1 2" key="1">
    <citation type="journal article" date="2014" name="Genome Announc.">
        <title>Trypanosoma cruzi Clone Dm28c Draft Genome Sequence.</title>
        <authorList>
            <person name="Grisard E.C."/>
            <person name="Teixeira S.M."/>
            <person name="de Almeida L.G."/>
            <person name="Stoco P.H."/>
            <person name="Gerber A.L."/>
            <person name="Talavera-Lopez C."/>
            <person name="Lima O.C."/>
            <person name="Andersson B."/>
            <person name="de Vasconcelos A.T."/>
        </authorList>
    </citation>
    <scope>NUCLEOTIDE SEQUENCE [LARGE SCALE GENOMIC DNA]</scope>
    <source>
        <strain evidence="1 2">Dm28c</strain>
    </source>
</reference>
<accession>V5B7V7</accession>
<protein>
    <submittedName>
        <fullName evidence="1">Uncharacterized protein</fullName>
    </submittedName>
</protein>